<dbReference type="EMBL" id="BLJN01000003">
    <property type="protein sequence ID" value="GFE81012.1"/>
    <property type="molecule type" value="Genomic_DNA"/>
</dbReference>
<keyword evidence="3" id="KW-1185">Reference proteome</keyword>
<feature type="chain" id="PRO_5032707367" evidence="1">
    <location>
        <begin position="22"/>
        <end position="67"/>
    </location>
</feature>
<keyword evidence="1" id="KW-0732">Signal</keyword>
<organism evidence="2 3">
    <name type="scientific">Steroidobacter agaridevorans</name>
    <dbReference type="NCBI Taxonomy" id="2695856"/>
    <lineage>
        <taxon>Bacteria</taxon>
        <taxon>Pseudomonadati</taxon>
        <taxon>Pseudomonadota</taxon>
        <taxon>Gammaproteobacteria</taxon>
        <taxon>Steroidobacterales</taxon>
        <taxon>Steroidobacteraceae</taxon>
        <taxon>Steroidobacter</taxon>
    </lineage>
</organism>
<proteinExistence type="predicted"/>
<dbReference type="AlphaFoldDB" id="A0A829YEA1"/>
<comment type="caution">
    <text evidence="2">The sequence shown here is derived from an EMBL/GenBank/DDBJ whole genome shotgun (WGS) entry which is preliminary data.</text>
</comment>
<reference evidence="3" key="1">
    <citation type="submission" date="2020-01" db="EMBL/GenBank/DDBJ databases">
        <title>'Steroidobacter agaridevorans' sp. nov., agar-degrading bacteria isolated from rhizosphere soils.</title>
        <authorList>
            <person name="Ikenaga M."/>
            <person name="Kataoka M."/>
            <person name="Murouchi A."/>
            <person name="Katsuragi S."/>
            <person name="Sakai M."/>
        </authorList>
    </citation>
    <scope>NUCLEOTIDE SEQUENCE [LARGE SCALE GENOMIC DNA]</scope>
    <source>
        <strain evidence="3">YU21-B</strain>
    </source>
</reference>
<dbReference type="Proteomes" id="UP000445000">
    <property type="component" value="Unassembled WGS sequence"/>
</dbReference>
<gene>
    <name evidence="2" type="ORF">GCM10011487_30120</name>
</gene>
<evidence type="ECO:0000256" key="1">
    <source>
        <dbReference type="SAM" id="SignalP"/>
    </source>
</evidence>
<name>A0A829YEA1_9GAMM</name>
<feature type="signal peptide" evidence="1">
    <location>
        <begin position="1"/>
        <end position="21"/>
    </location>
</feature>
<dbReference type="RefSeq" id="WP_161812717.1">
    <property type="nucleotide sequence ID" value="NZ_BLJN01000003.1"/>
</dbReference>
<evidence type="ECO:0000313" key="2">
    <source>
        <dbReference type="EMBL" id="GFE81012.1"/>
    </source>
</evidence>
<protein>
    <submittedName>
        <fullName evidence="2">Uncharacterized protein</fullName>
    </submittedName>
</protein>
<evidence type="ECO:0000313" key="3">
    <source>
        <dbReference type="Proteomes" id="UP000445000"/>
    </source>
</evidence>
<accession>A0A829YEA1</accession>
<sequence>MNTRTALTLAAAVVINVTALAAWEWNVTEAVTPAGEVTVVQIEEPAQVASLTQAQADGQLVQTTHSL</sequence>